<evidence type="ECO:0000313" key="4">
    <source>
        <dbReference type="Proteomes" id="UP001165590"/>
    </source>
</evidence>
<gene>
    <name evidence="3" type="ORF">K3769_37725</name>
</gene>
<dbReference type="CDD" id="cd07043">
    <property type="entry name" value="STAS_anti-anti-sigma_factors"/>
    <property type="match status" value="1"/>
</dbReference>
<dbReference type="SUPFAM" id="SSF52091">
    <property type="entry name" value="SpoIIaa-like"/>
    <property type="match status" value="1"/>
</dbReference>
<feature type="domain" description="STAS" evidence="2">
    <location>
        <begin position="54"/>
        <end position="144"/>
    </location>
</feature>
<protein>
    <submittedName>
        <fullName evidence="3">STAS domain-containing protein</fullName>
    </submittedName>
</protein>
<evidence type="ECO:0000313" key="3">
    <source>
        <dbReference type="EMBL" id="MCX4238415.1"/>
    </source>
</evidence>
<evidence type="ECO:0000259" key="2">
    <source>
        <dbReference type="PROSITE" id="PS50801"/>
    </source>
</evidence>
<dbReference type="Proteomes" id="UP001165590">
    <property type="component" value="Unassembled WGS sequence"/>
</dbReference>
<proteinExistence type="predicted"/>
<name>A0ABT3VES5_9ACTN</name>
<feature type="region of interest" description="Disordered" evidence="1">
    <location>
        <begin position="1"/>
        <end position="30"/>
    </location>
</feature>
<keyword evidence="4" id="KW-1185">Reference proteome</keyword>
<reference evidence="3" key="1">
    <citation type="journal article" date="2022" name="bioRxiv">
        <title>Discovery and biosynthetic assessment of Streptomyces ortus sp nov. isolated from a deep-sea sponge.</title>
        <authorList>
            <person name="Williams S.E."/>
        </authorList>
    </citation>
    <scope>NUCLEOTIDE SEQUENCE</scope>
    <source>
        <strain evidence="3">A15ISP2-DRY2</strain>
    </source>
</reference>
<dbReference type="RefSeq" id="WP_267030708.1">
    <property type="nucleotide sequence ID" value="NZ_JAIFZO010000002.1"/>
</dbReference>
<dbReference type="EMBL" id="JAIFZO010000002">
    <property type="protein sequence ID" value="MCX4238415.1"/>
    <property type="molecule type" value="Genomic_DNA"/>
</dbReference>
<sequence>MQPPRPAPDDEADEAVPVDGGDATHLWKPSARDWPPRLSVRRGASKGLPPRLELYLAGELDADTSPELREDLASLAARSTDGVLVLNLSDITFCDSAGLYTLLGIRQALSVAGVDVLFAHVGTVVRAAAHRAGLSAHLPLRDGV</sequence>
<dbReference type="PROSITE" id="PS50801">
    <property type="entry name" value="STAS"/>
    <property type="match status" value="1"/>
</dbReference>
<organism evidence="3 4">
    <name type="scientific">Streptomyces ortus</name>
    <dbReference type="NCBI Taxonomy" id="2867268"/>
    <lineage>
        <taxon>Bacteria</taxon>
        <taxon>Bacillati</taxon>
        <taxon>Actinomycetota</taxon>
        <taxon>Actinomycetes</taxon>
        <taxon>Kitasatosporales</taxon>
        <taxon>Streptomycetaceae</taxon>
        <taxon>Streptomyces</taxon>
    </lineage>
</organism>
<accession>A0ABT3VES5</accession>
<dbReference type="InterPro" id="IPR002645">
    <property type="entry name" value="STAS_dom"/>
</dbReference>
<dbReference type="InterPro" id="IPR036513">
    <property type="entry name" value="STAS_dom_sf"/>
</dbReference>
<comment type="caution">
    <text evidence="3">The sequence shown here is derived from an EMBL/GenBank/DDBJ whole genome shotgun (WGS) entry which is preliminary data.</text>
</comment>
<dbReference type="Pfam" id="PF01740">
    <property type="entry name" value="STAS"/>
    <property type="match status" value="1"/>
</dbReference>
<dbReference type="Gene3D" id="3.30.750.24">
    <property type="entry name" value="STAS domain"/>
    <property type="match status" value="1"/>
</dbReference>
<evidence type="ECO:0000256" key="1">
    <source>
        <dbReference type="SAM" id="MobiDB-lite"/>
    </source>
</evidence>